<comment type="subcellular location">
    <subcellularLocation>
        <location evidence="2">Endoplasmic reticulum membrane</location>
        <topology evidence="2">Multi-pass membrane protein</topology>
    </subcellularLocation>
</comment>
<evidence type="ECO:0000256" key="5">
    <source>
        <dbReference type="ARBA" id="ARBA00022989"/>
    </source>
</evidence>
<comment type="catalytic activity">
    <reaction evidence="13">
        <text>1-O-(1,2-saturated-alkyl)-sn-glycerol + (6R)-L-erythro-5,6,7,8-tetrahydrobiopterin + O2 = a 1-(1-hydroxyalkyl)-sn-glycerol + (6R)-L-erythro-6,7-dihydrobiopterin + H2O</text>
        <dbReference type="Rhea" id="RHEA:36255"/>
        <dbReference type="ChEBI" id="CHEBI:15377"/>
        <dbReference type="ChEBI" id="CHEBI:15379"/>
        <dbReference type="ChEBI" id="CHEBI:43120"/>
        <dbReference type="ChEBI" id="CHEBI:59560"/>
        <dbReference type="ChEBI" id="CHEBI:73418"/>
        <dbReference type="ChEBI" id="CHEBI:83957"/>
        <dbReference type="EC" id="1.14.16.5"/>
    </reaction>
</comment>
<keyword evidence="18" id="KW-1185">Reference proteome</keyword>
<feature type="transmembrane region" description="Helical" evidence="14">
    <location>
        <begin position="439"/>
        <end position="466"/>
    </location>
</feature>
<dbReference type="EMBL" id="CAJPIZ010009807">
    <property type="protein sequence ID" value="CAG2112095.1"/>
    <property type="molecule type" value="Genomic_DNA"/>
</dbReference>
<protein>
    <recommendedName>
        <fullName evidence="12">Alkylglycerol monooxygenase</fullName>
        <ecNumber evidence="11">1.14.16.5</ecNumber>
    </recommendedName>
</protein>
<evidence type="ECO:0000256" key="2">
    <source>
        <dbReference type="ARBA" id="ARBA00004477"/>
    </source>
</evidence>
<dbReference type="OrthoDB" id="6354873at2759"/>
<sequence>MIEPMVELNNSVAMTTGQKCLSDGLDRFAEQFLSLFYIISPTETTRDDPYLVPDYEVALIPAIGLLLVIEQVIRFFQRKQLSRFPDLVINTGSALIFTLARVFLLSLVITIFTWLYNDYRVVDLPLHSVWTWILSLLLVEFVYYWTHRALHEFNILWAAHQFHHMAEDVNITTTIRDSIVDLVIYDIFPLPLAIIIPPPILVVHIQFSLIYQIWLHNEVIGNLGPIEYIINTPRQHRVHHGKNPYCIDKNYGALIMVWDRLFGTHQTEQDPIVFGVVSPVPKTFDSMTLQFGYYRDIWHKFNTVEGVGNKLSALFKGPGWMPGKPRLGLISDVPEPDRSLPKYSHDPYIPFWKMVYIGFHGAFVVLGFYLLADHPFIRFSPAKGLIGMFYIIFLLTAFGAIFDNRKWAPILEIMRCLVFYAFDYYLITPVHSTLGHNEYFVLSITLWTVRTAHMVSILWWLVYMIVDCVRREDRDNGSDYMMASNGEKDVESDTSSMIARNKCQNIFIIF</sequence>
<dbReference type="InterPro" id="IPR006694">
    <property type="entry name" value="Fatty_acid_hydroxylase"/>
</dbReference>
<evidence type="ECO:0000256" key="13">
    <source>
        <dbReference type="ARBA" id="ARBA00047556"/>
    </source>
</evidence>
<feature type="transmembrane region" description="Helical" evidence="14">
    <location>
        <begin position="57"/>
        <end position="76"/>
    </location>
</feature>
<feature type="transmembrane region" description="Helical" evidence="14">
    <location>
        <begin position="128"/>
        <end position="146"/>
    </location>
</feature>
<comment type="cofactor">
    <cofactor evidence="1">
        <name>Fe cation</name>
        <dbReference type="ChEBI" id="CHEBI:24875"/>
    </cofactor>
</comment>
<evidence type="ECO:0000256" key="1">
    <source>
        <dbReference type="ARBA" id="ARBA00001962"/>
    </source>
</evidence>
<feature type="domain" description="Fatty acid hydroxylase" evidence="15">
    <location>
        <begin position="132"/>
        <end position="264"/>
    </location>
</feature>
<accession>A0A7R9KYC1</accession>
<evidence type="ECO:0000256" key="12">
    <source>
        <dbReference type="ARBA" id="ARBA00040992"/>
    </source>
</evidence>
<dbReference type="EC" id="1.14.16.5" evidence="11"/>
<dbReference type="GO" id="GO:0005789">
    <property type="term" value="C:endoplasmic reticulum membrane"/>
    <property type="evidence" value="ECO:0007669"/>
    <property type="project" value="UniProtKB-SubCell"/>
</dbReference>
<dbReference type="Pfam" id="PF24858">
    <property type="entry name" value="AGMP_C"/>
    <property type="match status" value="1"/>
</dbReference>
<evidence type="ECO:0000259" key="15">
    <source>
        <dbReference type="Pfam" id="PF04116"/>
    </source>
</evidence>
<gene>
    <name evidence="17" type="ORF">OSB1V03_LOCUS12074</name>
</gene>
<evidence type="ECO:0000313" key="18">
    <source>
        <dbReference type="Proteomes" id="UP000759131"/>
    </source>
</evidence>
<evidence type="ECO:0000313" key="17">
    <source>
        <dbReference type="EMBL" id="CAD7631665.1"/>
    </source>
</evidence>
<dbReference type="PANTHER" id="PTHR21624">
    <property type="entry name" value="STEROL DESATURASE-RELATED PROTEIN"/>
    <property type="match status" value="1"/>
</dbReference>
<evidence type="ECO:0000256" key="11">
    <source>
        <dbReference type="ARBA" id="ARBA00039026"/>
    </source>
</evidence>
<evidence type="ECO:0000256" key="8">
    <source>
        <dbReference type="ARBA" id="ARBA00023098"/>
    </source>
</evidence>
<evidence type="ECO:0000256" key="6">
    <source>
        <dbReference type="ARBA" id="ARBA00023002"/>
    </source>
</evidence>
<dbReference type="GO" id="GO:0008610">
    <property type="term" value="P:lipid biosynthetic process"/>
    <property type="evidence" value="ECO:0007669"/>
    <property type="project" value="InterPro"/>
</dbReference>
<evidence type="ECO:0000256" key="10">
    <source>
        <dbReference type="ARBA" id="ARBA00038190"/>
    </source>
</evidence>
<keyword evidence="9 14" id="KW-0472">Membrane</keyword>
<dbReference type="GO" id="GO:0050479">
    <property type="term" value="F:glyceryl-ether monooxygenase activity"/>
    <property type="evidence" value="ECO:0007669"/>
    <property type="project" value="UniProtKB-EC"/>
</dbReference>
<feature type="non-terminal residue" evidence="17">
    <location>
        <position position="1"/>
    </location>
</feature>
<keyword evidence="7" id="KW-0408">Iron</keyword>
<dbReference type="EMBL" id="OC864382">
    <property type="protein sequence ID" value="CAD7631665.1"/>
    <property type="molecule type" value="Genomic_DNA"/>
</dbReference>
<dbReference type="AlphaFoldDB" id="A0A7R9KYC1"/>
<proteinExistence type="inferred from homology"/>
<dbReference type="InterPro" id="IPR056853">
    <property type="entry name" value="AGMP_C"/>
</dbReference>
<feature type="domain" description="Alkylglycerol monooxygenase C-terminal" evidence="16">
    <location>
        <begin position="363"/>
        <end position="426"/>
    </location>
</feature>
<dbReference type="GO" id="GO:0006643">
    <property type="term" value="P:membrane lipid metabolic process"/>
    <property type="evidence" value="ECO:0007669"/>
    <property type="project" value="TreeGrafter"/>
</dbReference>
<evidence type="ECO:0000256" key="9">
    <source>
        <dbReference type="ARBA" id="ARBA00023136"/>
    </source>
</evidence>
<dbReference type="Pfam" id="PF04116">
    <property type="entry name" value="FA_hydroxylase"/>
    <property type="match status" value="1"/>
</dbReference>
<feature type="transmembrane region" description="Helical" evidence="14">
    <location>
        <begin position="88"/>
        <end position="116"/>
    </location>
</feature>
<comment type="similarity">
    <text evidence="10">Belongs to the sterol desaturase family. TMEM195 subfamily.</text>
</comment>
<organism evidence="17">
    <name type="scientific">Medioppia subpectinata</name>
    <dbReference type="NCBI Taxonomy" id="1979941"/>
    <lineage>
        <taxon>Eukaryota</taxon>
        <taxon>Metazoa</taxon>
        <taxon>Ecdysozoa</taxon>
        <taxon>Arthropoda</taxon>
        <taxon>Chelicerata</taxon>
        <taxon>Arachnida</taxon>
        <taxon>Acari</taxon>
        <taxon>Acariformes</taxon>
        <taxon>Sarcoptiformes</taxon>
        <taxon>Oribatida</taxon>
        <taxon>Brachypylina</taxon>
        <taxon>Oppioidea</taxon>
        <taxon>Oppiidae</taxon>
        <taxon>Medioppia</taxon>
    </lineage>
</organism>
<dbReference type="PANTHER" id="PTHR21624:SF1">
    <property type="entry name" value="ALKYLGLYCEROL MONOOXYGENASE"/>
    <property type="match status" value="1"/>
</dbReference>
<keyword evidence="6" id="KW-0560">Oxidoreductase</keyword>
<keyword evidence="3 14" id="KW-0812">Transmembrane</keyword>
<evidence type="ECO:0000256" key="4">
    <source>
        <dbReference type="ARBA" id="ARBA00022824"/>
    </source>
</evidence>
<dbReference type="InterPro" id="IPR051689">
    <property type="entry name" value="Sterol_desaturase/TMEM195"/>
</dbReference>
<feature type="transmembrane region" description="Helical" evidence="14">
    <location>
        <begin position="384"/>
        <end position="402"/>
    </location>
</feature>
<keyword evidence="4" id="KW-0256">Endoplasmic reticulum</keyword>
<keyword evidence="5 14" id="KW-1133">Transmembrane helix</keyword>
<evidence type="ECO:0000256" key="7">
    <source>
        <dbReference type="ARBA" id="ARBA00023004"/>
    </source>
</evidence>
<evidence type="ECO:0000259" key="16">
    <source>
        <dbReference type="Pfam" id="PF24858"/>
    </source>
</evidence>
<keyword evidence="8" id="KW-0443">Lipid metabolism</keyword>
<dbReference type="GO" id="GO:0005506">
    <property type="term" value="F:iron ion binding"/>
    <property type="evidence" value="ECO:0007669"/>
    <property type="project" value="InterPro"/>
</dbReference>
<feature type="transmembrane region" description="Helical" evidence="14">
    <location>
        <begin position="351"/>
        <end position="372"/>
    </location>
</feature>
<evidence type="ECO:0000256" key="14">
    <source>
        <dbReference type="SAM" id="Phobius"/>
    </source>
</evidence>
<feature type="transmembrane region" description="Helical" evidence="14">
    <location>
        <begin position="409"/>
        <end position="427"/>
    </location>
</feature>
<name>A0A7R9KYC1_9ACAR</name>
<dbReference type="Proteomes" id="UP000759131">
    <property type="component" value="Unassembled WGS sequence"/>
</dbReference>
<reference evidence="17" key="1">
    <citation type="submission" date="2020-11" db="EMBL/GenBank/DDBJ databases">
        <authorList>
            <person name="Tran Van P."/>
        </authorList>
    </citation>
    <scope>NUCLEOTIDE SEQUENCE</scope>
</reference>
<evidence type="ECO:0000256" key="3">
    <source>
        <dbReference type="ARBA" id="ARBA00022692"/>
    </source>
</evidence>